<feature type="region of interest" description="Disordered" evidence="1">
    <location>
        <begin position="237"/>
        <end position="332"/>
    </location>
</feature>
<comment type="caution">
    <text evidence="2">The sequence shown here is derived from an EMBL/GenBank/DDBJ whole genome shotgun (WGS) entry which is preliminary data.</text>
</comment>
<sequence>MSSSSSSSVSDNAGSTVPNTLRVATAPAAPAVVHGINIQSRVPIVLDLNEANYTAWVRAFAAVFGQYGLGNHIDGTAPPQGDYDWVQNDCAIMSWLYNRLAPDLLTAVSTDDDTAYSLWRGVRKIFHDNRSARAVYLNAKFRTFLQGDLSVLAYCTRMKAMADRLGDLGFPITNTDLVQNIIRGLNPRLHHYVSHLTLCKRLPSFHEARSMVQMEEHHLAESAKLQATSALIAQAQRGVQPPPPVYGTTSGSSPSTNTRSSTTSSPSKKKRKKQTTSSGSSSTTPPGSSSSALTGFSPNINPWTGVVQAWPFPAAPRPTAGLLGARPAMSAP</sequence>
<evidence type="ECO:0000313" key="3">
    <source>
        <dbReference type="Proteomes" id="UP000275267"/>
    </source>
</evidence>
<reference evidence="3" key="1">
    <citation type="journal article" date="2019" name="Nat. Commun.">
        <title>The genome of broomcorn millet.</title>
        <authorList>
            <person name="Zou C."/>
            <person name="Miki D."/>
            <person name="Li D."/>
            <person name="Tang Q."/>
            <person name="Xiao L."/>
            <person name="Rajput S."/>
            <person name="Deng P."/>
            <person name="Jia W."/>
            <person name="Huang R."/>
            <person name="Zhang M."/>
            <person name="Sun Y."/>
            <person name="Hu J."/>
            <person name="Fu X."/>
            <person name="Schnable P.S."/>
            <person name="Li F."/>
            <person name="Zhang H."/>
            <person name="Feng B."/>
            <person name="Zhu X."/>
            <person name="Liu R."/>
            <person name="Schnable J.C."/>
            <person name="Zhu J.-K."/>
            <person name="Zhang H."/>
        </authorList>
    </citation>
    <scope>NUCLEOTIDE SEQUENCE [LARGE SCALE GENOMIC DNA]</scope>
</reference>
<feature type="compositionally biased region" description="Low complexity" evidence="1">
    <location>
        <begin position="275"/>
        <end position="291"/>
    </location>
</feature>
<dbReference type="PANTHER" id="PTHR47481:SF41">
    <property type="entry name" value="COPIA-LIKE POLYPROTEIN_RETROTRANSPOSON"/>
    <property type="match status" value="1"/>
</dbReference>
<feature type="compositionally biased region" description="Low complexity" evidence="1">
    <location>
        <begin position="247"/>
        <end position="266"/>
    </location>
</feature>
<dbReference type="PANTHER" id="PTHR47481">
    <property type="match status" value="1"/>
</dbReference>
<evidence type="ECO:0000313" key="2">
    <source>
        <dbReference type="EMBL" id="RLM60940.1"/>
    </source>
</evidence>
<dbReference type="Pfam" id="PF14223">
    <property type="entry name" value="Retrotran_gag_2"/>
    <property type="match status" value="1"/>
</dbReference>
<dbReference type="EMBL" id="PQIB02000016">
    <property type="protein sequence ID" value="RLM60940.1"/>
    <property type="molecule type" value="Genomic_DNA"/>
</dbReference>
<accession>A0A3L6PNJ8</accession>
<keyword evidence="3" id="KW-1185">Reference proteome</keyword>
<evidence type="ECO:0008006" key="4">
    <source>
        <dbReference type="Google" id="ProtNLM"/>
    </source>
</evidence>
<dbReference type="OrthoDB" id="687723at2759"/>
<dbReference type="AlphaFoldDB" id="A0A3L6PNJ8"/>
<dbReference type="Proteomes" id="UP000275267">
    <property type="component" value="Unassembled WGS sequence"/>
</dbReference>
<organism evidence="2 3">
    <name type="scientific">Panicum miliaceum</name>
    <name type="common">Proso millet</name>
    <name type="synonym">Broomcorn millet</name>
    <dbReference type="NCBI Taxonomy" id="4540"/>
    <lineage>
        <taxon>Eukaryota</taxon>
        <taxon>Viridiplantae</taxon>
        <taxon>Streptophyta</taxon>
        <taxon>Embryophyta</taxon>
        <taxon>Tracheophyta</taxon>
        <taxon>Spermatophyta</taxon>
        <taxon>Magnoliopsida</taxon>
        <taxon>Liliopsida</taxon>
        <taxon>Poales</taxon>
        <taxon>Poaceae</taxon>
        <taxon>PACMAD clade</taxon>
        <taxon>Panicoideae</taxon>
        <taxon>Panicodae</taxon>
        <taxon>Paniceae</taxon>
        <taxon>Panicinae</taxon>
        <taxon>Panicum</taxon>
        <taxon>Panicum sect. Panicum</taxon>
    </lineage>
</organism>
<name>A0A3L6PNJ8_PANMI</name>
<gene>
    <name evidence="2" type="ORF">C2845_PM14G06410</name>
</gene>
<feature type="compositionally biased region" description="Polar residues" evidence="1">
    <location>
        <begin position="292"/>
        <end position="302"/>
    </location>
</feature>
<dbReference type="STRING" id="4540.A0A3L6PNJ8"/>
<proteinExistence type="predicted"/>
<evidence type="ECO:0000256" key="1">
    <source>
        <dbReference type="SAM" id="MobiDB-lite"/>
    </source>
</evidence>
<protein>
    <recommendedName>
        <fullName evidence="4">Retrotransposon Copia-like N-terminal domain-containing protein</fullName>
    </recommendedName>
</protein>